<accession>A0A0N0BJ77</accession>
<sequence length="144" mass="16302">MNLHRGSIITSSRLQAAIVCSKNLFAVCWGNVEEHRLVVYYYYYFFCIIPSLSSHNYEKRVIGETSVDINVKMNPQLLTSPSYTLLTHSEACSLEVNISSSFPMFLVRTVASDFSETNRTEKRRNYRAKGEAGGGTGTKEREKS</sequence>
<dbReference type="EMBL" id="KQ435720">
    <property type="protein sequence ID" value="KOX78712.1"/>
    <property type="molecule type" value="Genomic_DNA"/>
</dbReference>
<keyword evidence="3" id="KW-1185">Reference proteome</keyword>
<reference evidence="2 3" key="1">
    <citation type="submission" date="2015-07" db="EMBL/GenBank/DDBJ databases">
        <title>The genome of Melipona quadrifasciata.</title>
        <authorList>
            <person name="Pan H."/>
            <person name="Kapheim K."/>
        </authorList>
    </citation>
    <scope>NUCLEOTIDE SEQUENCE [LARGE SCALE GENOMIC DNA]</scope>
    <source>
        <strain evidence="2">0111107301</strain>
        <tissue evidence="2">Whole body</tissue>
    </source>
</reference>
<name>A0A0N0BJ77_9HYME</name>
<organism evidence="2 3">
    <name type="scientific">Melipona quadrifasciata</name>
    <dbReference type="NCBI Taxonomy" id="166423"/>
    <lineage>
        <taxon>Eukaryota</taxon>
        <taxon>Metazoa</taxon>
        <taxon>Ecdysozoa</taxon>
        <taxon>Arthropoda</taxon>
        <taxon>Hexapoda</taxon>
        <taxon>Insecta</taxon>
        <taxon>Pterygota</taxon>
        <taxon>Neoptera</taxon>
        <taxon>Endopterygota</taxon>
        <taxon>Hymenoptera</taxon>
        <taxon>Apocrita</taxon>
        <taxon>Aculeata</taxon>
        <taxon>Apoidea</taxon>
        <taxon>Anthophila</taxon>
        <taxon>Apidae</taxon>
        <taxon>Melipona</taxon>
    </lineage>
</organism>
<feature type="region of interest" description="Disordered" evidence="1">
    <location>
        <begin position="118"/>
        <end position="144"/>
    </location>
</feature>
<gene>
    <name evidence="2" type="ORF">WN51_07573</name>
</gene>
<evidence type="ECO:0000313" key="2">
    <source>
        <dbReference type="EMBL" id="KOX78712.1"/>
    </source>
</evidence>
<evidence type="ECO:0000256" key="1">
    <source>
        <dbReference type="SAM" id="MobiDB-lite"/>
    </source>
</evidence>
<dbReference type="AlphaFoldDB" id="A0A0N0BJ77"/>
<evidence type="ECO:0000313" key="3">
    <source>
        <dbReference type="Proteomes" id="UP000053105"/>
    </source>
</evidence>
<proteinExistence type="predicted"/>
<protein>
    <submittedName>
        <fullName evidence="2">Uncharacterized protein</fullName>
    </submittedName>
</protein>
<dbReference type="Proteomes" id="UP000053105">
    <property type="component" value="Unassembled WGS sequence"/>
</dbReference>